<dbReference type="InterPro" id="IPR029312">
    <property type="entry name" value="FANCI_HD2"/>
</dbReference>
<protein>
    <recommendedName>
        <fullName evidence="9">Fanconi anemia group I protein</fullName>
    </recommendedName>
</protein>
<dbReference type="InterPro" id="IPR026171">
    <property type="entry name" value="FANCI"/>
</dbReference>
<dbReference type="Gramene" id="ERN02161">
    <property type="protein sequence ID" value="ERN02161"/>
    <property type="gene ID" value="AMTR_s00045p00191080"/>
</dbReference>
<dbReference type="Pfam" id="PF14680">
    <property type="entry name" value="FANCI_HD2"/>
    <property type="match status" value="1"/>
</dbReference>
<evidence type="ECO:0008006" key="9">
    <source>
        <dbReference type="Google" id="ProtNLM"/>
    </source>
</evidence>
<reference evidence="8" key="1">
    <citation type="journal article" date="2013" name="Science">
        <title>The Amborella genome and the evolution of flowering plants.</title>
        <authorList>
            <consortium name="Amborella Genome Project"/>
        </authorList>
    </citation>
    <scope>NUCLEOTIDE SEQUENCE [LARGE SCALE GENOMIC DNA]</scope>
</reference>
<dbReference type="InterPro" id="IPR029315">
    <property type="entry name" value="FANCI_S2"/>
</dbReference>
<dbReference type="InterPro" id="IPR029310">
    <property type="entry name" value="FANCI_HD1"/>
</dbReference>
<evidence type="ECO:0000313" key="8">
    <source>
        <dbReference type="Proteomes" id="UP000017836"/>
    </source>
</evidence>
<dbReference type="PANTHER" id="PTHR21818">
    <property type="entry name" value="BC025462 PROTEIN"/>
    <property type="match status" value="1"/>
</dbReference>
<feature type="compositionally biased region" description="Basic residues" evidence="1">
    <location>
        <begin position="1371"/>
        <end position="1382"/>
    </location>
</feature>
<dbReference type="InterPro" id="IPR029314">
    <property type="entry name" value="FANCI_S4"/>
</dbReference>
<feature type="domain" description="FANCI solenoid 4" evidence="4">
    <location>
        <begin position="1071"/>
        <end position="1312"/>
    </location>
</feature>
<feature type="domain" description="FANCI helical" evidence="6">
    <location>
        <begin position="540"/>
        <end position="776"/>
    </location>
</feature>
<dbReference type="GO" id="GO:0070182">
    <property type="term" value="F:DNA polymerase binding"/>
    <property type="evidence" value="ECO:0000318"/>
    <property type="project" value="GO_Central"/>
</dbReference>
<dbReference type="InterPro" id="IPR029308">
    <property type="entry name" value="FANCI_S1"/>
</dbReference>
<evidence type="ECO:0000259" key="4">
    <source>
        <dbReference type="Pfam" id="PF14678"/>
    </source>
</evidence>
<dbReference type="STRING" id="13333.W1P3M7"/>
<dbReference type="OMA" id="QSMRMMN"/>
<name>W1P3M7_AMBTC</name>
<feature type="compositionally biased region" description="Basic and acidic residues" evidence="1">
    <location>
        <begin position="797"/>
        <end position="806"/>
    </location>
</feature>
<feature type="region of interest" description="Disordered" evidence="1">
    <location>
        <begin position="780"/>
        <end position="806"/>
    </location>
</feature>
<feature type="region of interest" description="Disordered" evidence="1">
    <location>
        <begin position="1307"/>
        <end position="1393"/>
    </location>
</feature>
<evidence type="ECO:0000256" key="1">
    <source>
        <dbReference type="SAM" id="MobiDB-lite"/>
    </source>
</evidence>
<dbReference type="Pfam" id="PF14679">
    <property type="entry name" value="FANCI_HD1"/>
    <property type="match status" value="1"/>
</dbReference>
<feature type="compositionally biased region" description="Acidic residues" evidence="1">
    <location>
        <begin position="1332"/>
        <end position="1341"/>
    </location>
</feature>
<evidence type="ECO:0000259" key="2">
    <source>
        <dbReference type="Pfam" id="PF14675"/>
    </source>
</evidence>
<feature type="domain" description="FANCI solenoid 2" evidence="3">
    <location>
        <begin position="367"/>
        <end position="524"/>
    </location>
</feature>
<evidence type="ECO:0000259" key="6">
    <source>
        <dbReference type="Pfam" id="PF14680"/>
    </source>
</evidence>
<dbReference type="EMBL" id="KI394661">
    <property type="protein sequence ID" value="ERN02161.1"/>
    <property type="molecule type" value="Genomic_DNA"/>
</dbReference>
<evidence type="ECO:0000259" key="3">
    <source>
        <dbReference type="Pfam" id="PF14676"/>
    </source>
</evidence>
<proteinExistence type="predicted"/>
<sequence length="1393" mass="156306">MNSQRSETPTLTEEEIIQLAESSAFSLTPSDPLLNHLLSAPECLILSLLSKSESPSLFTKSIFSLLSPVARSSPESSSSRILLCVLLEFISLTHHERTSLDTFSLIAESLDALPVVSFSKISESLLSLLDLISEPDDALPLELLPSLLSVIKSSGSNGPDCADTFLRSILDRKWPRVLLIKMVLLLRDLPLNQAQAEDYLKKVFVEMEEVDLQDLPSIVYHLLIMASKGLKKPVVLGIIGFFGKIERGPGIIYRQVQGTVLLHVNFSVKQDPSIGHELLGLVKSDIELVTHFSVAMLLSVARIRRFTETAISLLKSVVTRSHREHRLARDCKWVPDLLKDHCLLTVRRIEQAVLRTVQESNNGREHILPSIVQLGFCLLESLEDGNGKGDSACDPNALMGIEELGMQTIKTLFEVHDMARNEIIEQCKFRILSLKPQQSVSIIKLLGRLVQSNPYPMLEHVSRLKELLDYFSFMHLKTSTSLIAALLPLAKYSHDLQRYIVLVVRKAVFKREDTVRIASIDAIIKLMLESSSKNEPDSLQQFSSQASCSQQAELPNGIGVGLFQEMRGLLRRCLSQQATVKESMYWGLVKLVLSDTSVVGPVFEFLRPHFLQFFESKTSEEFKIKLRDCVKAENGILQIEEPLDCLVSCVSWLLFLKPQDKAFQQPWSCFGFSLSQDNEAARISSSESFADTLMKMRKFLRNKSLEDILGTNQDLGSQTLDGEKTSFYAWILSGIIQVLVNLLAKEIGNATDAQNIDLEKEIIDFVVFYDSLEKVACNKQGKSHRKGHPKANNTQDIHGETETREGQKAYPSKFSLVRSPFLSTSSISCLLELVVKISRCTDSENHNNQYVHLMSFTLKACLSHLKAFQSLEADSPLKGLIYGDIKVLGSRLLHLVWLMKSCSSLVKDQRKKDSRGRLCGDDQGEGLVHLGLSCLKELFNLVGTKFKLIELIEEMSKSCLEIVEDAGGGELFGPDLVGGENEGQAIHLFLVKVLRKLFTDLLMHSHFQELEVLSDIALLLAHKLPSDGRNSHGAWADSISRNAKVENVKATRSLVSLVISLSDSQNDLKLARGMASELLKVIGSEEMDPLENSETYPIINRSTANAIATLLLNLIESVIIDFEWMVPKLKALFSINLEETFRHKSSEQCGGKTPKLMLEDALYSRAESLVQVLSCFTEMSLKDPQAEYLLRLAAKFYKHLARITKLRIAPKGYRQALPGIKFQTLAEVTCKKLTGPLYKFVAVVQREQQENMQNRGMANKIKRENKCIPNLIFQIEDYEKYLIQLSKLTKVNLLRHAKRSTARDFKILDTRDKANQEERPMHASSPSTPEDSREESEEEEKECERLSSDPEPGAENGVLDPESGADDQVRMRVKSKGVKRKKVVQDSEEEHSE</sequence>
<keyword evidence="8" id="KW-1185">Reference proteome</keyword>
<dbReference type="Pfam" id="PF14676">
    <property type="entry name" value="FANCI_S2"/>
    <property type="match status" value="1"/>
</dbReference>
<dbReference type="PANTHER" id="PTHR21818:SF0">
    <property type="entry name" value="FANCONI ANEMIA GROUP I PROTEIN"/>
    <property type="match status" value="1"/>
</dbReference>
<dbReference type="HOGENOM" id="CLU_004843_0_0_1"/>
<evidence type="ECO:0000259" key="5">
    <source>
        <dbReference type="Pfam" id="PF14679"/>
    </source>
</evidence>
<dbReference type="OrthoDB" id="195089at2759"/>
<feature type="compositionally biased region" description="Basic and acidic residues" evidence="1">
    <location>
        <begin position="1307"/>
        <end position="1321"/>
    </location>
</feature>
<feature type="domain" description="FANCI helical" evidence="5">
    <location>
        <begin position="274"/>
        <end position="353"/>
    </location>
</feature>
<gene>
    <name evidence="7" type="ORF">AMTR_s00045p00191080</name>
</gene>
<feature type="domain" description="FANCI solenoid 1" evidence="2">
    <location>
        <begin position="97"/>
        <end position="245"/>
    </location>
</feature>
<dbReference type="GO" id="GO:0006281">
    <property type="term" value="P:DNA repair"/>
    <property type="evidence" value="ECO:0007669"/>
    <property type="project" value="InterPro"/>
</dbReference>
<dbReference type="eggNOG" id="KOG4553">
    <property type="taxonomic scope" value="Eukaryota"/>
</dbReference>
<organism evidence="7 8">
    <name type="scientific">Amborella trichopoda</name>
    <dbReference type="NCBI Taxonomy" id="13333"/>
    <lineage>
        <taxon>Eukaryota</taxon>
        <taxon>Viridiplantae</taxon>
        <taxon>Streptophyta</taxon>
        <taxon>Embryophyta</taxon>
        <taxon>Tracheophyta</taxon>
        <taxon>Spermatophyta</taxon>
        <taxon>Magnoliopsida</taxon>
        <taxon>Amborellales</taxon>
        <taxon>Amborellaceae</taxon>
        <taxon>Amborella</taxon>
    </lineage>
</organism>
<dbReference type="Pfam" id="PF14678">
    <property type="entry name" value="FANCI_S4"/>
    <property type="match status" value="1"/>
</dbReference>
<accession>W1P3M7</accession>
<dbReference type="Pfam" id="PF14675">
    <property type="entry name" value="FANCI_S1"/>
    <property type="match status" value="1"/>
</dbReference>
<dbReference type="Proteomes" id="UP000017836">
    <property type="component" value="Unassembled WGS sequence"/>
</dbReference>
<evidence type="ECO:0000313" key="7">
    <source>
        <dbReference type="EMBL" id="ERN02161.1"/>
    </source>
</evidence>